<dbReference type="EnsemblPlants" id="PNT76474">
    <property type="protein sequence ID" value="PNT76474"/>
    <property type="gene ID" value="BRADI_1g48576v3"/>
</dbReference>
<evidence type="ECO:0000259" key="2">
    <source>
        <dbReference type="Pfam" id="PF22932"/>
    </source>
</evidence>
<dbReference type="CDD" id="cd23340">
    <property type="entry name" value="beta-trefoil_FSCN_ACP-like"/>
    <property type="match status" value="1"/>
</dbReference>
<dbReference type="InterPro" id="IPR008999">
    <property type="entry name" value="Actin-crosslinking"/>
</dbReference>
<evidence type="ECO:0000313" key="5">
    <source>
        <dbReference type="Proteomes" id="UP000008810"/>
    </source>
</evidence>
<gene>
    <name evidence="4" type="primary">LOC112270539</name>
    <name evidence="3" type="ORF">BRADI_1g48576v3</name>
</gene>
<reference evidence="3" key="2">
    <citation type="submission" date="2017-06" db="EMBL/GenBank/DDBJ databases">
        <title>WGS assembly of Brachypodium distachyon.</title>
        <authorList>
            <consortium name="The International Brachypodium Initiative"/>
            <person name="Lucas S."/>
            <person name="Harmon-Smith M."/>
            <person name="Lail K."/>
            <person name="Tice H."/>
            <person name="Grimwood J."/>
            <person name="Bruce D."/>
            <person name="Barry K."/>
            <person name="Shu S."/>
            <person name="Lindquist E."/>
            <person name="Wang M."/>
            <person name="Pitluck S."/>
            <person name="Vogel J.P."/>
            <person name="Garvin D.F."/>
            <person name="Mockler T.C."/>
            <person name="Schmutz J."/>
            <person name="Rokhsar D."/>
            <person name="Bevan M.W."/>
        </authorList>
    </citation>
    <scope>NUCLEOTIDE SEQUENCE</scope>
    <source>
        <strain evidence="3">Bd21</strain>
    </source>
</reference>
<dbReference type="AlphaFoldDB" id="A0A2K2DQC1"/>
<keyword evidence="5" id="KW-1185">Reference proteome</keyword>
<protein>
    <submittedName>
        <fullName evidence="3 4">Uncharacterized protein</fullName>
    </submittedName>
</protein>
<sequence>MANRHRIQAPLPDGQHVRLRSRHLDSYLHASTDGVGACLHRNPASMNAAWVVHRPPGEHVLVLLQSAAYGRYLAATDSPAPRGQHGFRTVQVKYYDYQADHAILWELITHDNYVQLRNAGGGGQGTRHLRANGRYFHFNAGRTRYLPRYTGVTVEDRGTTAHWNWAVETIPPCQAYPGIPGPINEPVPGNFAAIFLGLQRPPWRLIRFVQAAEDGSYVQQANGWNAFDFTGNSIFRLRKEVAEILQAVDNNIVMCVRAGRFGRLAPMLVDMPHDGDGDTVYIVVFTIGTPGEAALRYPDING</sequence>
<dbReference type="EMBL" id="CM000880">
    <property type="protein sequence ID" value="PNT76474.1"/>
    <property type="molecule type" value="Genomic_DNA"/>
</dbReference>
<dbReference type="InterPro" id="IPR007679">
    <property type="entry name" value="DUF569"/>
</dbReference>
<dbReference type="InterPro" id="IPR054726">
    <property type="entry name" value="Ubiq_DUF569-assoc"/>
</dbReference>
<feature type="domain" description="DUF569" evidence="1">
    <location>
        <begin position="14"/>
        <end position="134"/>
    </location>
</feature>
<accession>A0A2K2DQC1</accession>
<dbReference type="RefSeq" id="XP_024313950.1">
    <property type="nucleotide sequence ID" value="XM_024458182.1"/>
</dbReference>
<dbReference type="GeneID" id="112270539"/>
<dbReference type="Gramene" id="PNT76474">
    <property type="protein sequence ID" value="PNT76474"/>
    <property type="gene ID" value="BRADI_1g48576v3"/>
</dbReference>
<reference evidence="3 4" key="1">
    <citation type="journal article" date="2010" name="Nature">
        <title>Genome sequencing and analysis of the model grass Brachypodium distachyon.</title>
        <authorList>
            <consortium name="International Brachypodium Initiative"/>
        </authorList>
    </citation>
    <scope>NUCLEOTIDE SEQUENCE [LARGE SCALE GENOMIC DNA]</scope>
    <source>
        <strain evidence="3">Bd21</strain>
        <strain evidence="4">cv. Bd21</strain>
    </source>
</reference>
<dbReference type="OrthoDB" id="667390at2759"/>
<dbReference type="STRING" id="15368.A0A2K2DQC1"/>
<dbReference type="Proteomes" id="UP000008810">
    <property type="component" value="Chromosome 1"/>
</dbReference>
<dbReference type="Pfam" id="PF22932">
    <property type="entry name" value="Ubiq_DUF_assoc"/>
    <property type="match status" value="1"/>
</dbReference>
<evidence type="ECO:0000259" key="1">
    <source>
        <dbReference type="Pfam" id="PF04601"/>
    </source>
</evidence>
<dbReference type="PANTHER" id="PTHR31205:SF3">
    <property type="entry name" value="OS06G0161100 PROTEIN"/>
    <property type="match status" value="1"/>
</dbReference>
<evidence type="ECO:0000313" key="4">
    <source>
        <dbReference type="EnsemblPlants" id="PNT76474"/>
    </source>
</evidence>
<evidence type="ECO:0000313" key="3">
    <source>
        <dbReference type="EMBL" id="PNT76474.1"/>
    </source>
</evidence>
<dbReference type="PANTHER" id="PTHR31205">
    <property type="entry name" value="ACTIN CROSS-LINKING PROTEIN (DUF569)"/>
    <property type="match status" value="1"/>
</dbReference>
<name>A0A2K2DQC1_BRADI</name>
<dbReference type="SUPFAM" id="SSF50405">
    <property type="entry name" value="Actin-crosslinking proteins"/>
    <property type="match status" value="1"/>
</dbReference>
<organism evidence="3">
    <name type="scientific">Brachypodium distachyon</name>
    <name type="common">Purple false brome</name>
    <name type="synonym">Trachynia distachya</name>
    <dbReference type="NCBI Taxonomy" id="15368"/>
    <lineage>
        <taxon>Eukaryota</taxon>
        <taxon>Viridiplantae</taxon>
        <taxon>Streptophyta</taxon>
        <taxon>Embryophyta</taxon>
        <taxon>Tracheophyta</taxon>
        <taxon>Spermatophyta</taxon>
        <taxon>Magnoliopsida</taxon>
        <taxon>Liliopsida</taxon>
        <taxon>Poales</taxon>
        <taxon>Poaceae</taxon>
        <taxon>BOP clade</taxon>
        <taxon>Pooideae</taxon>
        <taxon>Stipodae</taxon>
        <taxon>Brachypodieae</taxon>
        <taxon>Brachypodium</taxon>
    </lineage>
</organism>
<proteinExistence type="predicted"/>
<dbReference type="Pfam" id="PF04601">
    <property type="entry name" value="DUF569"/>
    <property type="match status" value="1"/>
</dbReference>
<reference evidence="4" key="3">
    <citation type="submission" date="2018-08" db="UniProtKB">
        <authorList>
            <consortium name="EnsemblPlants"/>
        </authorList>
    </citation>
    <scope>IDENTIFICATION</scope>
    <source>
        <strain evidence="4">cv. Bd21</strain>
    </source>
</reference>
<feature type="domain" description="DUF569" evidence="2">
    <location>
        <begin position="204"/>
        <end position="285"/>
    </location>
</feature>